<organism evidence="1 2">
    <name type="scientific">Candidatus Kaiserbacteria bacterium RIFCSPLOWO2_12_FULL_45_26</name>
    <dbReference type="NCBI Taxonomy" id="1798525"/>
    <lineage>
        <taxon>Bacteria</taxon>
        <taxon>Candidatus Kaiseribacteriota</taxon>
    </lineage>
</organism>
<dbReference type="STRING" id="1798525.A3G90_02795"/>
<name>A0A1F6FGJ3_9BACT</name>
<dbReference type="EMBL" id="MFMM01000001">
    <property type="protein sequence ID" value="OGG84969.1"/>
    <property type="molecule type" value="Genomic_DNA"/>
</dbReference>
<evidence type="ECO:0000313" key="1">
    <source>
        <dbReference type="EMBL" id="OGG84969.1"/>
    </source>
</evidence>
<comment type="caution">
    <text evidence="1">The sequence shown here is derived from an EMBL/GenBank/DDBJ whole genome shotgun (WGS) entry which is preliminary data.</text>
</comment>
<sequence>MPFRTRDFTLFLLAVAFLVVGITATVEEDLSSRSQSAAVVSFATDTEVASYEAVVPPAREVPRASRLAELRAKIADFVFPETPVVEEEVVVEETEEVPVVPGSIVLCGNYHTINPAWSPAGLQFEIVEGARLVYRETEKAVVDEFGVSSVMPEREVVAQLPLRGAPQASKSCIPTDVVGIALDGSLIRNNEHTLYRVFGEETLIGYALDGFPIYGLSSRNSDECGGVAMSTGYGYVLSTEREGVLGCFSGAPVSL</sequence>
<accession>A0A1F6FGJ3</accession>
<gene>
    <name evidence="1" type="ORF">A3G90_02795</name>
</gene>
<proteinExistence type="predicted"/>
<dbReference type="Proteomes" id="UP000177325">
    <property type="component" value="Unassembled WGS sequence"/>
</dbReference>
<reference evidence="1 2" key="1">
    <citation type="journal article" date="2016" name="Nat. Commun.">
        <title>Thousands of microbial genomes shed light on interconnected biogeochemical processes in an aquifer system.</title>
        <authorList>
            <person name="Anantharaman K."/>
            <person name="Brown C.T."/>
            <person name="Hug L.A."/>
            <person name="Sharon I."/>
            <person name="Castelle C.J."/>
            <person name="Probst A.J."/>
            <person name="Thomas B.C."/>
            <person name="Singh A."/>
            <person name="Wilkins M.J."/>
            <person name="Karaoz U."/>
            <person name="Brodie E.L."/>
            <person name="Williams K.H."/>
            <person name="Hubbard S.S."/>
            <person name="Banfield J.F."/>
        </authorList>
    </citation>
    <scope>NUCLEOTIDE SEQUENCE [LARGE SCALE GENOMIC DNA]</scope>
</reference>
<dbReference type="AlphaFoldDB" id="A0A1F6FGJ3"/>
<evidence type="ECO:0000313" key="2">
    <source>
        <dbReference type="Proteomes" id="UP000177325"/>
    </source>
</evidence>
<protein>
    <submittedName>
        <fullName evidence="1">Uncharacterized protein</fullName>
    </submittedName>
</protein>